<proteinExistence type="predicted"/>
<evidence type="ECO:0000313" key="1">
    <source>
        <dbReference type="EMBL" id="CAG6562842.1"/>
    </source>
</evidence>
<dbReference type="AlphaFoldDB" id="A0A8D8J404"/>
<name>A0A8D8J404_CULPI</name>
<dbReference type="EMBL" id="HBUE01163485">
    <property type="protein sequence ID" value="CAG6511419.1"/>
    <property type="molecule type" value="Transcribed_RNA"/>
</dbReference>
<accession>A0A8D8J404</accession>
<dbReference type="EMBL" id="HBUE01268715">
    <property type="protein sequence ID" value="CAG6562843.1"/>
    <property type="molecule type" value="Transcribed_RNA"/>
</dbReference>
<reference evidence="1" key="1">
    <citation type="submission" date="2021-05" db="EMBL/GenBank/DDBJ databases">
        <authorList>
            <person name="Alioto T."/>
            <person name="Alioto T."/>
            <person name="Gomez Garrido J."/>
        </authorList>
    </citation>
    <scope>NUCLEOTIDE SEQUENCE</scope>
</reference>
<organism evidence="1">
    <name type="scientific">Culex pipiens</name>
    <name type="common">House mosquito</name>
    <dbReference type="NCBI Taxonomy" id="7175"/>
    <lineage>
        <taxon>Eukaryota</taxon>
        <taxon>Metazoa</taxon>
        <taxon>Ecdysozoa</taxon>
        <taxon>Arthropoda</taxon>
        <taxon>Hexapoda</taxon>
        <taxon>Insecta</taxon>
        <taxon>Pterygota</taxon>
        <taxon>Neoptera</taxon>
        <taxon>Endopterygota</taxon>
        <taxon>Diptera</taxon>
        <taxon>Nematocera</taxon>
        <taxon>Culicoidea</taxon>
        <taxon>Culicidae</taxon>
        <taxon>Culicinae</taxon>
        <taxon>Culicini</taxon>
        <taxon>Culex</taxon>
        <taxon>Culex</taxon>
    </lineage>
</organism>
<sequence>MPLRSGCVATTLANSHWAGGVFSFLTSTKRLTCRLSISDCHLLRGCRDVTYSLRQRVQISSTFCWTSCQLSSRLRGTSETLGSGRRFIGCWMMKCPGVRASQLSGELEMAQSGRELRQASICVRMV</sequence>
<protein>
    <submittedName>
        <fullName evidence="1">(northern house mosquito) hypothetical protein</fullName>
    </submittedName>
</protein>
<dbReference type="EMBL" id="HBUE01163486">
    <property type="protein sequence ID" value="CAG6511420.1"/>
    <property type="molecule type" value="Transcribed_RNA"/>
</dbReference>
<dbReference type="EMBL" id="HBUE01268714">
    <property type="protein sequence ID" value="CAG6562842.1"/>
    <property type="molecule type" value="Transcribed_RNA"/>
</dbReference>